<feature type="domain" description="Ketoreductase" evidence="3">
    <location>
        <begin position="11"/>
        <end position="181"/>
    </location>
</feature>
<dbReference type="OrthoDB" id="4150292at2"/>
<dbReference type="PANTHER" id="PTHR42760">
    <property type="entry name" value="SHORT-CHAIN DEHYDROGENASES/REDUCTASES FAMILY MEMBER"/>
    <property type="match status" value="1"/>
</dbReference>
<accession>A0A2S9QK99</accession>
<dbReference type="Proteomes" id="UP000238650">
    <property type="component" value="Unassembled WGS sequence"/>
</dbReference>
<dbReference type="Pfam" id="PF00106">
    <property type="entry name" value="adh_short"/>
    <property type="match status" value="1"/>
</dbReference>
<evidence type="ECO:0000256" key="1">
    <source>
        <dbReference type="ARBA" id="ARBA00006484"/>
    </source>
</evidence>
<dbReference type="RefSeq" id="WP_105806430.1">
    <property type="nucleotide sequence ID" value="NZ_MWZD01000024.1"/>
</dbReference>
<gene>
    <name evidence="4" type="ORF">B4915_13900</name>
</gene>
<name>A0A2S9QK99_9MICO</name>
<dbReference type="GO" id="GO:0016616">
    <property type="term" value="F:oxidoreductase activity, acting on the CH-OH group of donors, NAD or NADP as acceptor"/>
    <property type="evidence" value="ECO:0007669"/>
    <property type="project" value="UniProtKB-ARBA"/>
</dbReference>
<dbReference type="AlphaFoldDB" id="A0A2S9QK99"/>
<dbReference type="InterPro" id="IPR020904">
    <property type="entry name" value="Sc_DH/Rdtase_CS"/>
</dbReference>
<comment type="similarity">
    <text evidence="1 2">Belongs to the short-chain dehydrogenases/reductases (SDR) family.</text>
</comment>
<protein>
    <submittedName>
        <fullName evidence="4">Short-chain dehydrogenase</fullName>
    </submittedName>
</protein>
<dbReference type="PRINTS" id="PR00080">
    <property type="entry name" value="SDRFAMILY"/>
</dbReference>
<evidence type="ECO:0000313" key="5">
    <source>
        <dbReference type="Proteomes" id="UP000238650"/>
    </source>
</evidence>
<organism evidence="4 5">
    <name type="scientific">Leucobacter massiliensis</name>
    <dbReference type="NCBI Taxonomy" id="1686285"/>
    <lineage>
        <taxon>Bacteria</taxon>
        <taxon>Bacillati</taxon>
        <taxon>Actinomycetota</taxon>
        <taxon>Actinomycetes</taxon>
        <taxon>Micrococcales</taxon>
        <taxon>Microbacteriaceae</taxon>
        <taxon>Leucobacter</taxon>
    </lineage>
</organism>
<sequence>MQNSLFPRPIGRVLITGGGSGLGAAVAAAVAEAGGTPAVIDVSLDGAPVGAAARQADVSDRAAVERAVAELAEELGGIDAVVTAAGIDRCGRLEDVAAEEWERVIGVNLLGTVSTVRAALPHVLRGHGRIVTVASSLALRALPEATAYCASKFGVLGFSRALAAETAGRLGVTTLIPAGMRTRFFDDRPEAYRPAPDAQLNEPSDVARSVIFALQQPPHCEVRELVICPEEEPSWP</sequence>
<dbReference type="SUPFAM" id="SSF51735">
    <property type="entry name" value="NAD(P)-binding Rossmann-fold domains"/>
    <property type="match status" value="1"/>
</dbReference>
<dbReference type="PRINTS" id="PR00081">
    <property type="entry name" value="GDHRDH"/>
</dbReference>
<keyword evidence="5" id="KW-1185">Reference proteome</keyword>
<evidence type="ECO:0000313" key="4">
    <source>
        <dbReference type="EMBL" id="PRI10013.1"/>
    </source>
</evidence>
<proteinExistence type="inferred from homology"/>
<dbReference type="PROSITE" id="PS00061">
    <property type="entry name" value="ADH_SHORT"/>
    <property type="match status" value="1"/>
</dbReference>
<evidence type="ECO:0000259" key="3">
    <source>
        <dbReference type="SMART" id="SM00822"/>
    </source>
</evidence>
<dbReference type="Gene3D" id="3.40.50.720">
    <property type="entry name" value="NAD(P)-binding Rossmann-like Domain"/>
    <property type="match status" value="1"/>
</dbReference>
<reference evidence="4 5" key="1">
    <citation type="journal article" date="2017" name="New Microbes New Infect">
        <title>Genome sequence of 'Leucobacter massiliensis' sp. nov. isolated from human pharynx after travel to the 2014 Hajj.</title>
        <authorList>
            <person name="Leangapichart T."/>
            <person name="Gautret P."/>
            <person name="Nguyen T.T."/>
            <person name="Armstrong N."/>
            <person name="Rolain J.M."/>
        </authorList>
    </citation>
    <scope>NUCLEOTIDE SEQUENCE [LARGE SCALE GENOMIC DNA]</scope>
    <source>
        <strain evidence="4 5">122RC15</strain>
    </source>
</reference>
<dbReference type="InterPro" id="IPR036291">
    <property type="entry name" value="NAD(P)-bd_dom_sf"/>
</dbReference>
<dbReference type="EMBL" id="MWZD01000024">
    <property type="protein sequence ID" value="PRI10013.1"/>
    <property type="molecule type" value="Genomic_DNA"/>
</dbReference>
<comment type="caution">
    <text evidence="4">The sequence shown here is derived from an EMBL/GenBank/DDBJ whole genome shotgun (WGS) entry which is preliminary data.</text>
</comment>
<evidence type="ECO:0000256" key="2">
    <source>
        <dbReference type="RuleBase" id="RU000363"/>
    </source>
</evidence>
<dbReference type="CDD" id="cd05233">
    <property type="entry name" value="SDR_c"/>
    <property type="match status" value="1"/>
</dbReference>
<dbReference type="SMART" id="SM00822">
    <property type="entry name" value="PKS_KR"/>
    <property type="match status" value="1"/>
</dbReference>
<dbReference type="InterPro" id="IPR057326">
    <property type="entry name" value="KR_dom"/>
</dbReference>
<dbReference type="InterPro" id="IPR002347">
    <property type="entry name" value="SDR_fam"/>
</dbReference>